<gene>
    <name evidence="1" type="ORF">Pcinc_019853</name>
</gene>
<keyword evidence="2" id="KW-1185">Reference proteome</keyword>
<reference evidence="1" key="1">
    <citation type="submission" date="2023-10" db="EMBL/GenBank/DDBJ databases">
        <title>Genome assemblies of two species of porcelain crab, Petrolisthes cinctipes and Petrolisthes manimaculis (Anomura: Porcellanidae).</title>
        <authorList>
            <person name="Angst P."/>
        </authorList>
    </citation>
    <scope>NUCLEOTIDE SEQUENCE</scope>
    <source>
        <strain evidence="1">PB745_01</strain>
        <tissue evidence="1">Gill</tissue>
    </source>
</reference>
<comment type="caution">
    <text evidence="1">The sequence shown here is derived from an EMBL/GenBank/DDBJ whole genome shotgun (WGS) entry which is preliminary data.</text>
</comment>
<protein>
    <submittedName>
        <fullName evidence="1">Uncharacterized protein</fullName>
    </submittedName>
</protein>
<accession>A0AAE1FK70</accession>
<evidence type="ECO:0000313" key="2">
    <source>
        <dbReference type="Proteomes" id="UP001286313"/>
    </source>
</evidence>
<sequence length="84" mass="9209">MEFGCGGDVRWCGERGEAPSPTNMALSLHHHTFLPSPFFPVSLSQAAVCPFSFPCFTMSSSSNERLPRLAAPQEHTDTTRNLVL</sequence>
<organism evidence="1 2">
    <name type="scientific">Petrolisthes cinctipes</name>
    <name type="common">Flat porcelain crab</name>
    <dbReference type="NCBI Taxonomy" id="88211"/>
    <lineage>
        <taxon>Eukaryota</taxon>
        <taxon>Metazoa</taxon>
        <taxon>Ecdysozoa</taxon>
        <taxon>Arthropoda</taxon>
        <taxon>Crustacea</taxon>
        <taxon>Multicrustacea</taxon>
        <taxon>Malacostraca</taxon>
        <taxon>Eumalacostraca</taxon>
        <taxon>Eucarida</taxon>
        <taxon>Decapoda</taxon>
        <taxon>Pleocyemata</taxon>
        <taxon>Anomura</taxon>
        <taxon>Galatheoidea</taxon>
        <taxon>Porcellanidae</taxon>
        <taxon>Petrolisthes</taxon>
    </lineage>
</organism>
<dbReference type="AlphaFoldDB" id="A0AAE1FK70"/>
<name>A0AAE1FK70_PETCI</name>
<evidence type="ECO:0000313" key="1">
    <source>
        <dbReference type="EMBL" id="KAK3875254.1"/>
    </source>
</evidence>
<dbReference type="Proteomes" id="UP001286313">
    <property type="component" value="Unassembled WGS sequence"/>
</dbReference>
<dbReference type="EMBL" id="JAWQEG010001992">
    <property type="protein sequence ID" value="KAK3875254.1"/>
    <property type="molecule type" value="Genomic_DNA"/>
</dbReference>
<proteinExistence type="predicted"/>